<evidence type="ECO:0000313" key="1">
    <source>
        <dbReference type="EMBL" id="SKB03590.1"/>
    </source>
</evidence>
<dbReference type="EMBL" id="FUYE01000015">
    <property type="protein sequence ID" value="SKB03590.1"/>
    <property type="molecule type" value="Genomic_DNA"/>
</dbReference>
<sequence>MTEAQIVEKYTRVLKTSLGLWIQAMVIKNPQSNSPEITWKGVGRMLPVRALPENVEIARYAALKDRRFFKQCTHCGEVRPPSLILTGEVCADCMGMDVRLAA</sequence>
<accession>A0A1T4YPD8</accession>
<organism evidence="1 2">
    <name type="scientific">Prosthecobacter debontii</name>
    <dbReference type="NCBI Taxonomy" id="48467"/>
    <lineage>
        <taxon>Bacteria</taxon>
        <taxon>Pseudomonadati</taxon>
        <taxon>Verrucomicrobiota</taxon>
        <taxon>Verrucomicrobiia</taxon>
        <taxon>Verrucomicrobiales</taxon>
        <taxon>Verrucomicrobiaceae</taxon>
        <taxon>Prosthecobacter</taxon>
    </lineage>
</organism>
<proteinExistence type="predicted"/>
<gene>
    <name evidence="1" type="ORF">SAMN02745166_03851</name>
</gene>
<reference evidence="2" key="1">
    <citation type="submission" date="2017-02" db="EMBL/GenBank/DDBJ databases">
        <authorList>
            <person name="Varghese N."/>
            <person name="Submissions S."/>
        </authorList>
    </citation>
    <scope>NUCLEOTIDE SEQUENCE [LARGE SCALE GENOMIC DNA]</scope>
    <source>
        <strain evidence="2">ATCC 700200</strain>
    </source>
</reference>
<keyword evidence="2" id="KW-1185">Reference proteome</keyword>
<dbReference type="Proteomes" id="UP000190774">
    <property type="component" value="Unassembled WGS sequence"/>
</dbReference>
<evidence type="ECO:0000313" key="2">
    <source>
        <dbReference type="Proteomes" id="UP000190774"/>
    </source>
</evidence>
<dbReference type="OrthoDB" id="195533at2"/>
<dbReference type="AlphaFoldDB" id="A0A1T4YPD8"/>
<dbReference type="RefSeq" id="WP_078815011.1">
    <property type="nucleotide sequence ID" value="NZ_FUYE01000015.1"/>
</dbReference>
<name>A0A1T4YPD8_9BACT</name>
<protein>
    <submittedName>
        <fullName evidence="1">Uncharacterized protein</fullName>
    </submittedName>
</protein>
<dbReference type="STRING" id="48467.SAMN02745166_03851"/>